<sequence length="171" mass="18219">MHAVPCQRSLFVMLPIWQAALLAGVCALVDLQTLGVQASALDEFASSGGPEDQREFRVQGSSNVPLNNVVAVNQARSTPKDDVSGVPWQSMSWGLPIIPLSPIAMGRLFPSQDGLRRMVRRSGRFSQGAAAGGADDTNEDMRGVGGDNKADLASKGCFFKVCSFGTHNLQK</sequence>
<gene>
    <name evidence="2" type="ORF">BIW11_08798</name>
</gene>
<feature type="chain" id="PRO_5012167229" evidence="1">
    <location>
        <begin position="28"/>
        <end position="171"/>
    </location>
</feature>
<reference evidence="2 3" key="1">
    <citation type="journal article" date="2017" name="Gigascience">
        <title>Draft genome of the honey bee ectoparasitic mite, Tropilaelaps mercedesae, is shaped by the parasitic life history.</title>
        <authorList>
            <person name="Dong X."/>
            <person name="Armstrong S.D."/>
            <person name="Xia D."/>
            <person name="Makepeace B.L."/>
            <person name="Darby A.C."/>
            <person name="Kadowaki T."/>
        </authorList>
    </citation>
    <scope>NUCLEOTIDE SEQUENCE [LARGE SCALE GENOMIC DNA]</scope>
    <source>
        <strain evidence="2">Wuxi-XJTLU</strain>
    </source>
</reference>
<dbReference type="OrthoDB" id="10452909at2759"/>
<dbReference type="Proteomes" id="UP000192247">
    <property type="component" value="Unassembled WGS sequence"/>
</dbReference>
<evidence type="ECO:0000313" key="2">
    <source>
        <dbReference type="EMBL" id="OQR74862.1"/>
    </source>
</evidence>
<evidence type="ECO:0000256" key="1">
    <source>
        <dbReference type="SAM" id="SignalP"/>
    </source>
</evidence>
<organism evidence="2 3">
    <name type="scientific">Tropilaelaps mercedesae</name>
    <dbReference type="NCBI Taxonomy" id="418985"/>
    <lineage>
        <taxon>Eukaryota</taxon>
        <taxon>Metazoa</taxon>
        <taxon>Ecdysozoa</taxon>
        <taxon>Arthropoda</taxon>
        <taxon>Chelicerata</taxon>
        <taxon>Arachnida</taxon>
        <taxon>Acari</taxon>
        <taxon>Parasitiformes</taxon>
        <taxon>Mesostigmata</taxon>
        <taxon>Gamasina</taxon>
        <taxon>Dermanyssoidea</taxon>
        <taxon>Laelapidae</taxon>
        <taxon>Tropilaelaps</taxon>
    </lineage>
</organism>
<accession>A0A1V9XN97</accession>
<dbReference type="InParanoid" id="A0A1V9XN97"/>
<keyword evidence="3" id="KW-1185">Reference proteome</keyword>
<keyword evidence="1" id="KW-0732">Signal</keyword>
<evidence type="ECO:0000313" key="3">
    <source>
        <dbReference type="Proteomes" id="UP000192247"/>
    </source>
</evidence>
<feature type="signal peptide" evidence="1">
    <location>
        <begin position="1"/>
        <end position="27"/>
    </location>
</feature>
<name>A0A1V9XN97_9ACAR</name>
<comment type="caution">
    <text evidence="2">The sequence shown here is derived from an EMBL/GenBank/DDBJ whole genome shotgun (WGS) entry which is preliminary data.</text>
</comment>
<proteinExistence type="predicted"/>
<dbReference type="AlphaFoldDB" id="A0A1V9XN97"/>
<dbReference type="EMBL" id="MNPL01007249">
    <property type="protein sequence ID" value="OQR74862.1"/>
    <property type="molecule type" value="Genomic_DNA"/>
</dbReference>
<protein>
    <submittedName>
        <fullName evidence="2">Uncharacterized protein</fullName>
    </submittedName>
</protein>